<evidence type="ECO:0000313" key="2">
    <source>
        <dbReference type="Proteomes" id="UP000244224"/>
    </source>
</evidence>
<evidence type="ECO:0000313" key="1">
    <source>
        <dbReference type="EMBL" id="PTX48631.1"/>
    </source>
</evidence>
<accession>A0A2T6AXU5</accession>
<dbReference type="PANTHER" id="PTHR41913:SF1">
    <property type="entry name" value="DUF1684 DOMAIN-CONTAINING PROTEIN"/>
    <property type="match status" value="1"/>
</dbReference>
<keyword evidence="2" id="KW-1185">Reference proteome</keyword>
<dbReference type="Pfam" id="PF07920">
    <property type="entry name" value="DUF1684"/>
    <property type="match status" value="1"/>
</dbReference>
<dbReference type="PANTHER" id="PTHR41913">
    <property type="entry name" value="DUF1684 DOMAIN-CONTAINING PROTEIN"/>
    <property type="match status" value="1"/>
</dbReference>
<comment type="caution">
    <text evidence="1">The sequence shown here is derived from an EMBL/GenBank/DDBJ whole genome shotgun (WGS) entry which is preliminary data.</text>
</comment>
<dbReference type="AlphaFoldDB" id="A0A2T6AXU5"/>
<reference evidence="1 2" key="1">
    <citation type="submission" date="2018-04" db="EMBL/GenBank/DDBJ databases">
        <title>Genomic Encyclopedia of Archaeal and Bacterial Type Strains, Phase II (KMG-II): from individual species to whole genera.</title>
        <authorList>
            <person name="Goeker M."/>
        </authorList>
    </citation>
    <scope>NUCLEOTIDE SEQUENCE [LARGE SCALE GENOMIC DNA]</scope>
    <source>
        <strain evidence="1 2">DSM 21823</strain>
    </source>
</reference>
<sequence length="255" mass="27932">MTPFDDWQAARLAALVAEDGWLNLTDRLELQPGRWTVGSGAGNDLRLSVGPERLGLLELAPDLAARFETVDGVEDFMPGAGGFPLQRVPPLLLELHIVEGAPALRVRQIDHPARAGFAGIERFPFDPAWVIAADWLALEVPITRQVEMVAGRSDAVTQTHVARFSHEGQKVSLVPTHVKGGKPMFVIRDATSGRETYGASRFLIGEVEGNRVWLDFNRAFNPPCAYTEFAICPLPPPENRLSFAIRAGERAPKGH</sequence>
<evidence type="ECO:0008006" key="3">
    <source>
        <dbReference type="Google" id="ProtNLM"/>
    </source>
</evidence>
<name>A0A2T6AXU5_9RHOB</name>
<organism evidence="1 2">
    <name type="scientific">Gemmobacter caeni</name>
    <dbReference type="NCBI Taxonomy" id="589035"/>
    <lineage>
        <taxon>Bacteria</taxon>
        <taxon>Pseudomonadati</taxon>
        <taxon>Pseudomonadota</taxon>
        <taxon>Alphaproteobacteria</taxon>
        <taxon>Rhodobacterales</taxon>
        <taxon>Paracoccaceae</taxon>
        <taxon>Gemmobacter</taxon>
    </lineage>
</organism>
<dbReference type="EMBL" id="QBKP01000009">
    <property type="protein sequence ID" value="PTX48631.1"/>
    <property type="molecule type" value="Genomic_DNA"/>
</dbReference>
<dbReference type="RefSeq" id="WP_108129482.1">
    <property type="nucleotide sequence ID" value="NZ_QBKP01000009.1"/>
</dbReference>
<gene>
    <name evidence="1" type="ORF">C8N34_109139</name>
</gene>
<protein>
    <recommendedName>
        <fullName evidence="3">DUF1684 domain-containing protein</fullName>
    </recommendedName>
</protein>
<proteinExistence type="predicted"/>
<dbReference type="Proteomes" id="UP000244224">
    <property type="component" value="Unassembled WGS sequence"/>
</dbReference>
<dbReference type="OrthoDB" id="5493262at2"/>
<dbReference type="InterPro" id="IPR012467">
    <property type="entry name" value="DUF1684"/>
</dbReference>